<evidence type="ECO:0000256" key="2">
    <source>
        <dbReference type="SAM" id="Phobius"/>
    </source>
</evidence>
<evidence type="ECO:0000256" key="1">
    <source>
        <dbReference type="SAM" id="MobiDB-lite"/>
    </source>
</evidence>
<organism evidence="3 4">
    <name type="scientific">Smittium simulii</name>
    <dbReference type="NCBI Taxonomy" id="133385"/>
    <lineage>
        <taxon>Eukaryota</taxon>
        <taxon>Fungi</taxon>
        <taxon>Fungi incertae sedis</taxon>
        <taxon>Zoopagomycota</taxon>
        <taxon>Kickxellomycotina</taxon>
        <taxon>Harpellomycetes</taxon>
        <taxon>Harpellales</taxon>
        <taxon>Legeriomycetaceae</taxon>
        <taxon>Smittium</taxon>
    </lineage>
</organism>
<keyword evidence="2" id="KW-1133">Transmembrane helix</keyword>
<proteinExistence type="predicted"/>
<protein>
    <submittedName>
        <fullName evidence="3">Uncharacterized protein</fullName>
    </submittedName>
</protein>
<dbReference type="OrthoDB" id="2400069at2759"/>
<sequence>MSNINYVKYFLQEVSALLLERASLPIQSAPVWTVSQYVHFYQGALLNTIINIRTSENQNIRIPGRLPDYSDRAGIQNQVREVDNNAIPANNPSWYGYQFTGNEPKGASLCNFPIRILYKQATSHFREVKLFNFSCYLITIVTYYLYANKPSLNLIPYTLQDLGPPPRSDKTIESWPDDVKIPGELYWKSLSYVGCSAPGLPKAETTLKTQEQVLIIDKNMGINCDTHRARQTEPQYRLRDSCGLTILLRIVKSFGGVDVHQRQRTINNIIRTPAPKCYWLFGISILRQYHHSSVCKEVWQKYLYKTARNCQRNMEPLSSNKHAPPGHIRSVCDKFSGCTKPTDRADRMSISSALQNSGIIRTTRSQPIFIENKHKAKKLFQPILRQQGRRLEPRAFQLVSLNQPLLLPSLEPDIPGSPKSAQRTSDNHFDRTSMEDRNMVSEFTGIVSCLSIASTGNDGHTRLQKRKISAVERQELMPHSIENQQLVLQAQDLSDTAINIIFSNKQAVKHRSRYHSTQKHFLDWHLKKISQPPSKLAMFLVADPKTVGNSPCIKEFLRAIDETKIKSFFSPEIDIYPIMLKINDNIHRIDDARTIIIKDTLKIMIIASKEKQLRHPNPILCSVLAYNVYKASITTELCLNTHAKNNSIAHKRHLKNLSVLIKRPPNTPISKARAIDANLAASSKVPVENIVSHEFLSKYSIFDTYYRLDRSTQSNMTEAVLPLE</sequence>
<feature type="transmembrane region" description="Helical" evidence="2">
    <location>
        <begin position="128"/>
        <end position="146"/>
    </location>
</feature>
<comment type="caution">
    <text evidence="3">The sequence shown here is derived from an EMBL/GenBank/DDBJ whole genome shotgun (WGS) entry which is preliminary data.</text>
</comment>
<keyword evidence="4" id="KW-1185">Reference proteome</keyword>
<evidence type="ECO:0000313" key="3">
    <source>
        <dbReference type="EMBL" id="PVU92191.1"/>
    </source>
</evidence>
<dbReference type="AlphaFoldDB" id="A0A2T9YIN0"/>
<name>A0A2T9YIN0_9FUNG</name>
<reference evidence="3 4" key="1">
    <citation type="journal article" date="2018" name="MBio">
        <title>Comparative Genomics Reveals the Core Gene Toolbox for the Fungus-Insect Symbiosis.</title>
        <authorList>
            <person name="Wang Y."/>
            <person name="Stata M."/>
            <person name="Wang W."/>
            <person name="Stajich J.E."/>
            <person name="White M.M."/>
            <person name="Moncalvo J.M."/>
        </authorList>
    </citation>
    <scope>NUCLEOTIDE SEQUENCE [LARGE SCALE GENOMIC DNA]</scope>
    <source>
        <strain evidence="3 4">SWE-8-4</strain>
    </source>
</reference>
<accession>A0A2T9YIN0</accession>
<evidence type="ECO:0000313" key="4">
    <source>
        <dbReference type="Proteomes" id="UP000245383"/>
    </source>
</evidence>
<dbReference type="Proteomes" id="UP000245383">
    <property type="component" value="Unassembled WGS sequence"/>
</dbReference>
<gene>
    <name evidence="3" type="ORF">BB561_003967</name>
</gene>
<keyword evidence="2" id="KW-0812">Transmembrane</keyword>
<keyword evidence="2" id="KW-0472">Membrane</keyword>
<feature type="region of interest" description="Disordered" evidence="1">
    <location>
        <begin position="411"/>
        <end position="431"/>
    </location>
</feature>
<dbReference type="EMBL" id="MBFR01000171">
    <property type="protein sequence ID" value="PVU92191.1"/>
    <property type="molecule type" value="Genomic_DNA"/>
</dbReference>